<dbReference type="Proteomes" id="UP000197050">
    <property type="component" value="Chromosome"/>
</dbReference>
<dbReference type="RefSeq" id="WP_024350841.1">
    <property type="nucleotide sequence ID" value="NZ_CP022048.2"/>
</dbReference>
<dbReference type="AlphaFoldDB" id="A0A1Z3U8M1"/>
<feature type="domain" description="HTH cro/C1-type" evidence="1">
    <location>
        <begin position="8"/>
        <end position="37"/>
    </location>
</feature>
<dbReference type="GO" id="GO:0003677">
    <property type="term" value="F:DNA binding"/>
    <property type="evidence" value="ECO:0007669"/>
    <property type="project" value="InterPro"/>
</dbReference>
<dbReference type="KEGG" id="bvc:CEP68_08910"/>
<evidence type="ECO:0000313" key="3">
    <source>
        <dbReference type="Proteomes" id="UP000197050"/>
    </source>
</evidence>
<gene>
    <name evidence="2" type="ORF">CEP68_08910</name>
</gene>
<reference evidence="3" key="1">
    <citation type="submission" date="2017-06" db="EMBL/GenBank/DDBJ databases">
        <title>FDA dAtabase for Regulatory Grade micrObial Sequences (FDA-ARGOS): Supporting development and validation of Infectious Disease Dx tests.</title>
        <authorList>
            <person name="Minogue T."/>
            <person name="Wolcott M."/>
            <person name="Wasieloski L."/>
            <person name="Aguilar W."/>
            <person name="Moore D."/>
            <person name="Tallon L."/>
            <person name="Sadzewicz L."/>
            <person name="Sengamalay N."/>
            <person name="Ott S."/>
            <person name="Godinez A."/>
            <person name="Nagaraj S."/>
            <person name="Nadendla S."/>
            <person name="Geyer C."/>
            <person name="Sichtig H."/>
        </authorList>
    </citation>
    <scope>NUCLEOTIDE SEQUENCE [LARGE SCALE GENOMIC DNA]</scope>
    <source>
        <strain evidence="3">FDAARGOS_289</strain>
    </source>
</reference>
<dbReference type="InterPro" id="IPR001387">
    <property type="entry name" value="Cro/C1-type_HTH"/>
</dbReference>
<dbReference type="CDD" id="cd00093">
    <property type="entry name" value="HTH_XRE"/>
    <property type="match status" value="1"/>
</dbReference>
<evidence type="ECO:0000259" key="1">
    <source>
        <dbReference type="PROSITE" id="PS50943"/>
    </source>
</evidence>
<proteinExistence type="predicted"/>
<protein>
    <submittedName>
        <fullName evidence="2">XRE family transcriptional regulator</fullName>
    </submittedName>
</protein>
<dbReference type="PROSITE" id="PS50943">
    <property type="entry name" value="HTH_CROC1"/>
    <property type="match status" value="1"/>
</dbReference>
<dbReference type="Gene3D" id="1.10.260.40">
    <property type="entry name" value="lambda repressor-like DNA-binding domains"/>
    <property type="match status" value="1"/>
</dbReference>
<dbReference type="Pfam" id="PF01381">
    <property type="entry name" value="HTH_3"/>
    <property type="match status" value="1"/>
</dbReference>
<dbReference type="GeneID" id="34015710"/>
<dbReference type="EMBL" id="CP022048">
    <property type="protein sequence ID" value="ASE39611.1"/>
    <property type="molecule type" value="Genomic_DNA"/>
</dbReference>
<accession>A0A1Z3U8M1</accession>
<name>A0A1Z3U8M1_BREVE</name>
<dbReference type="InterPro" id="IPR010982">
    <property type="entry name" value="Lambda_DNA-bd_dom_sf"/>
</dbReference>
<sequence>MITARQSRAARALLGWTQETLADKARVSLTALKRLESASGLEVYESTRDEVRRAFEQSGVVFLSSDRGVGVMVVDRKGQG</sequence>
<dbReference type="SUPFAM" id="SSF47413">
    <property type="entry name" value="lambda repressor-like DNA-binding domains"/>
    <property type="match status" value="1"/>
</dbReference>
<evidence type="ECO:0000313" key="2">
    <source>
        <dbReference type="EMBL" id="ASE39611.1"/>
    </source>
</evidence>
<organism evidence="2 3">
    <name type="scientific">Brevundimonas vesicularis</name>
    <name type="common">Pseudomonas vesicularis</name>
    <dbReference type="NCBI Taxonomy" id="41276"/>
    <lineage>
        <taxon>Bacteria</taxon>
        <taxon>Pseudomonadati</taxon>
        <taxon>Pseudomonadota</taxon>
        <taxon>Alphaproteobacteria</taxon>
        <taxon>Caulobacterales</taxon>
        <taxon>Caulobacteraceae</taxon>
        <taxon>Brevundimonas</taxon>
    </lineage>
</organism>